<feature type="transmembrane region" description="Helical" evidence="6">
    <location>
        <begin position="325"/>
        <end position="344"/>
    </location>
</feature>
<dbReference type="PANTHER" id="PTHR43839:SF3">
    <property type="entry name" value="OLIGOPEPTIDE ABC TRANSPORTER, PERMEASE PROTEIN"/>
    <property type="match status" value="1"/>
</dbReference>
<keyword evidence="9" id="KW-1185">Reference proteome</keyword>
<keyword evidence="2 6" id="KW-0813">Transport</keyword>
<keyword evidence="4 6" id="KW-1133">Transmembrane helix</keyword>
<evidence type="ECO:0000256" key="1">
    <source>
        <dbReference type="ARBA" id="ARBA00004141"/>
    </source>
</evidence>
<comment type="similarity">
    <text evidence="6">Belongs to the binding-protein-dependent transport system permease family.</text>
</comment>
<accession>A0ABS1JD98</accession>
<evidence type="ECO:0000256" key="2">
    <source>
        <dbReference type="ARBA" id="ARBA00022448"/>
    </source>
</evidence>
<gene>
    <name evidence="8" type="ORF">JJB07_16605</name>
</gene>
<evidence type="ECO:0000259" key="7">
    <source>
        <dbReference type="PROSITE" id="PS50928"/>
    </source>
</evidence>
<proteinExistence type="inferred from homology"/>
<dbReference type="EMBL" id="JAEQNB010000005">
    <property type="protein sequence ID" value="MBL0388236.1"/>
    <property type="molecule type" value="Genomic_DNA"/>
</dbReference>
<evidence type="ECO:0000256" key="5">
    <source>
        <dbReference type="ARBA" id="ARBA00023136"/>
    </source>
</evidence>
<feature type="transmembrane region" description="Helical" evidence="6">
    <location>
        <begin position="215"/>
        <end position="241"/>
    </location>
</feature>
<dbReference type="Pfam" id="PF00528">
    <property type="entry name" value="BPD_transp_1"/>
    <property type="match status" value="1"/>
</dbReference>
<evidence type="ECO:0000313" key="8">
    <source>
        <dbReference type="EMBL" id="MBL0388236.1"/>
    </source>
</evidence>
<comment type="subcellular location">
    <subcellularLocation>
        <location evidence="6">Cell membrane</location>
        <topology evidence="6">Multi-pass membrane protein</topology>
    </subcellularLocation>
    <subcellularLocation>
        <location evidence="1">Membrane</location>
        <topology evidence="1">Multi-pass membrane protein</topology>
    </subcellularLocation>
</comment>
<dbReference type="Gene3D" id="1.10.3720.10">
    <property type="entry name" value="MetI-like"/>
    <property type="match status" value="1"/>
</dbReference>
<evidence type="ECO:0000313" key="9">
    <source>
        <dbReference type="Proteomes" id="UP000602284"/>
    </source>
</evidence>
<name>A0ABS1JD98_9BACL</name>
<protein>
    <submittedName>
        <fullName evidence="8">ABC transporter permease</fullName>
    </submittedName>
</protein>
<keyword evidence="3 6" id="KW-0812">Transmembrane</keyword>
<organism evidence="8 9">
    <name type="scientific">Tumebacillus amylolyticus</name>
    <dbReference type="NCBI Taxonomy" id="2801339"/>
    <lineage>
        <taxon>Bacteria</taxon>
        <taxon>Bacillati</taxon>
        <taxon>Bacillota</taxon>
        <taxon>Bacilli</taxon>
        <taxon>Bacillales</taxon>
        <taxon>Alicyclobacillaceae</taxon>
        <taxon>Tumebacillus</taxon>
    </lineage>
</organism>
<keyword evidence="5 6" id="KW-0472">Membrane</keyword>
<dbReference type="RefSeq" id="WP_201637001.1">
    <property type="nucleotide sequence ID" value="NZ_JAEQNB010000005.1"/>
</dbReference>
<dbReference type="PROSITE" id="PS50928">
    <property type="entry name" value="ABC_TM1"/>
    <property type="match status" value="1"/>
</dbReference>
<evidence type="ECO:0000256" key="6">
    <source>
        <dbReference type="RuleBase" id="RU363032"/>
    </source>
</evidence>
<feature type="transmembrane region" description="Helical" evidence="6">
    <location>
        <begin position="279"/>
        <end position="300"/>
    </location>
</feature>
<feature type="transmembrane region" description="Helical" evidence="6">
    <location>
        <begin position="157"/>
        <end position="177"/>
    </location>
</feature>
<reference evidence="8 9" key="1">
    <citation type="submission" date="2021-01" db="EMBL/GenBank/DDBJ databases">
        <title>Tumebacillus sp. strain ITR2 16S ribosomal RNA gene Genome sequencing and assembly.</title>
        <authorList>
            <person name="Kang M."/>
        </authorList>
    </citation>
    <scope>NUCLEOTIDE SEQUENCE [LARGE SCALE GENOMIC DNA]</scope>
    <source>
        <strain evidence="8 9">ITR2</strain>
    </source>
</reference>
<feature type="transmembrane region" description="Helical" evidence="6">
    <location>
        <begin position="91"/>
        <end position="113"/>
    </location>
</feature>
<feature type="domain" description="ABC transmembrane type-1" evidence="7">
    <location>
        <begin position="89"/>
        <end position="301"/>
    </location>
</feature>
<dbReference type="SUPFAM" id="SSF161098">
    <property type="entry name" value="MetI-like"/>
    <property type="match status" value="1"/>
</dbReference>
<comment type="caution">
    <text evidence="8">The sequence shown here is derived from an EMBL/GenBank/DDBJ whole genome shotgun (WGS) entry which is preliminary data.</text>
</comment>
<dbReference type="InterPro" id="IPR035906">
    <property type="entry name" value="MetI-like_sf"/>
</dbReference>
<feature type="transmembrane region" description="Helical" evidence="6">
    <location>
        <begin position="253"/>
        <end position="272"/>
    </location>
</feature>
<dbReference type="InterPro" id="IPR000515">
    <property type="entry name" value="MetI-like"/>
</dbReference>
<evidence type="ECO:0000256" key="3">
    <source>
        <dbReference type="ARBA" id="ARBA00022692"/>
    </source>
</evidence>
<evidence type="ECO:0000256" key="4">
    <source>
        <dbReference type="ARBA" id="ARBA00022989"/>
    </source>
</evidence>
<sequence>MKSLHVDDSPRRYRLAWGLLLLLLFVVVFGHHLMPYGIDKADKIPYLQLLDPVTGHKKPVAPPFAPSWQHWLGTDHRGFDLLSLLLNGAKYTLGFAFFATVLRFLLALPFGLYSGATGRGRSVIAFFNVVVSAVPPLVFIFPTLFGMYAFLSPDQTGVLLFAMIVVIGVPQISNQFAERSAFYAGRLYIEAARTMGASTPRIIGRHILPHMRSELLFAFLSDFAGVLFLIGQLSILSIFLGGGESFLVDDGPPAVLVYLSLNGEWGSLIAYGAKYIRSYWWIVAGSGAFFAGAVLILQFFSHELQRYLGSTAARHQAKPLRQNRALQATIGGVVAVCLATVFLLPNHAPNQKKPQETSASKGSAIPALSTSAASLPSEDDILRMNYQTAAMNFMEALQTKWDTAVLEMPEAPYNPTRKYVAPKEPIAPFDQWMQALKSRKLTYSNIGKISDGPTITLGWGGEFRTKQVEVYLHDADSGKEEVWYLYLDNNTRNYRGLVVGGKPLTE</sequence>
<dbReference type="PANTHER" id="PTHR43839">
    <property type="entry name" value="OPPC IN A BINDING PROTEIN-DEPENDENT TRANSPORT SYSTEM"/>
    <property type="match status" value="1"/>
</dbReference>
<feature type="transmembrane region" description="Helical" evidence="6">
    <location>
        <begin position="125"/>
        <end position="151"/>
    </location>
</feature>
<dbReference type="CDD" id="cd06261">
    <property type="entry name" value="TM_PBP2"/>
    <property type="match status" value="1"/>
</dbReference>
<dbReference type="Proteomes" id="UP000602284">
    <property type="component" value="Unassembled WGS sequence"/>
</dbReference>